<evidence type="ECO:0000256" key="1">
    <source>
        <dbReference type="ARBA" id="ARBA00022737"/>
    </source>
</evidence>
<evidence type="ECO:0000313" key="4">
    <source>
        <dbReference type="EMBL" id="SFH19352.1"/>
    </source>
</evidence>
<feature type="compositionally biased region" description="Polar residues" evidence="2">
    <location>
        <begin position="517"/>
        <end position="529"/>
    </location>
</feature>
<feature type="region of interest" description="Disordered" evidence="2">
    <location>
        <begin position="201"/>
        <end position="235"/>
    </location>
</feature>
<dbReference type="Pfam" id="PF25023">
    <property type="entry name" value="TEN_YD-shell"/>
    <property type="match status" value="1"/>
</dbReference>
<dbReference type="SUPFAM" id="SSF51294">
    <property type="entry name" value="Hedgehog/intein (Hint) domain"/>
    <property type="match status" value="1"/>
</dbReference>
<evidence type="ECO:0000259" key="3">
    <source>
        <dbReference type="Pfam" id="PF25023"/>
    </source>
</evidence>
<dbReference type="EMBL" id="FONR01000056">
    <property type="protein sequence ID" value="SFH19352.1"/>
    <property type="molecule type" value="Genomic_DNA"/>
</dbReference>
<dbReference type="Gene3D" id="2.170.16.10">
    <property type="entry name" value="Hedgehog/Intein (Hint) domain"/>
    <property type="match status" value="1"/>
</dbReference>
<feature type="compositionally biased region" description="Basic residues" evidence="2">
    <location>
        <begin position="642"/>
        <end position="653"/>
    </location>
</feature>
<dbReference type="NCBIfam" id="TIGR03696">
    <property type="entry name" value="Rhs_assc_core"/>
    <property type="match status" value="1"/>
</dbReference>
<keyword evidence="1" id="KW-0677">Repeat</keyword>
<feature type="compositionally biased region" description="Low complexity" evidence="2">
    <location>
        <begin position="591"/>
        <end position="614"/>
    </location>
</feature>
<feature type="compositionally biased region" description="Low complexity" evidence="2">
    <location>
        <begin position="549"/>
        <end position="572"/>
    </location>
</feature>
<dbReference type="InterPro" id="IPR056823">
    <property type="entry name" value="TEN-like_YD-shell"/>
</dbReference>
<dbReference type="PANTHER" id="PTHR32305">
    <property type="match status" value="1"/>
</dbReference>
<reference evidence="4 5" key="1">
    <citation type="submission" date="2016-10" db="EMBL/GenBank/DDBJ databases">
        <authorList>
            <person name="de Groot N.N."/>
        </authorList>
    </citation>
    <scope>NUCLEOTIDE SEQUENCE [LARGE SCALE GENOMIC DNA]</scope>
    <source>
        <strain evidence="4 5">OK461</strain>
    </source>
</reference>
<feature type="compositionally biased region" description="Basic and acidic residues" evidence="2">
    <location>
        <begin position="22"/>
        <end position="33"/>
    </location>
</feature>
<proteinExistence type="predicted"/>
<evidence type="ECO:0000256" key="2">
    <source>
        <dbReference type="SAM" id="MobiDB-lite"/>
    </source>
</evidence>
<dbReference type="Proteomes" id="UP000181942">
    <property type="component" value="Unassembled WGS sequence"/>
</dbReference>
<dbReference type="InterPro" id="IPR050708">
    <property type="entry name" value="T6SS_VgrG/RHS"/>
</dbReference>
<feature type="domain" description="Teneurin-like YD-shell" evidence="3">
    <location>
        <begin position="174"/>
        <end position="271"/>
    </location>
</feature>
<accession>A0A1I2Y140</accession>
<feature type="region of interest" description="Disordered" evidence="2">
    <location>
        <begin position="503"/>
        <end position="667"/>
    </location>
</feature>
<dbReference type="InterPro" id="IPR022385">
    <property type="entry name" value="Rhs_assc_core"/>
</dbReference>
<gene>
    <name evidence="4" type="ORF">SAMN02787118_1566</name>
</gene>
<dbReference type="AlphaFoldDB" id="A0A1I2Y140"/>
<feature type="compositionally biased region" description="Low complexity" evidence="2">
    <location>
        <begin position="34"/>
        <end position="45"/>
    </location>
</feature>
<name>A0A1I2Y140_9ACTN</name>
<organism evidence="4 5">
    <name type="scientific">Streptomyces mirabilis</name>
    <dbReference type="NCBI Taxonomy" id="68239"/>
    <lineage>
        <taxon>Bacteria</taxon>
        <taxon>Bacillati</taxon>
        <taxon>Actinomycetota</taxon>
        <taxon>Actinomycetes</taxon>
        <taxon>Kitasatosporales</taxon>
        <taxon>Streptomycetaceae</taxon>
        <taxon>Streptomyces</taxon>
    </lineage>
</organism>
<feature type="region of interest" description="Disordered" evidence="2">
    <location>
        <begin position="18"/>
        <end position="83"/>
    </location>
</feature>
<sequence>MGGPSPYWQSWSYDATGARSTQVDHDPSGDTTHDTTATYTPFTTTGKGHPAHAVDKVDKVTPGDPAANTTNSYTYDDTGNVQTRTTRAGTDTLTYDDEGNLSELASTGSSGDTKYLYDADGSLLLRHSPDATTLYAGDEEITLKKDATSADGVRYISLAGETVATHSSDGHFTYLIPDRQGTGTLAIDSQTQQVTGRQYKPFGETRDQSGTWTAGQRGYVGGTQDDNTGLTNLGAREYDPSIGRFLSPDPLLAPGAPQSWNAYDYADDTPVTGSDPTGACADADCPTRNCPYCINGTPTDADSMQRAMNDHPGSGSTPNNTKSYAKKYKADVSNSTAHAQAEERALERQKATADAAAAAAKRQASGFKRRLLRLVADVIGLTDAYNCFTKGDVMGCVNTALTAVPWGKIFKAIKVGVEAFKVWRALDRAYTVVKDAEEAAKVAEDAVKAEHMVVEAEKAEGAGAEAASCVAHSFIPSTAVRLADGSSKPIGNIKAGDTVLATDPQTGVTAPEPVQNVIVTTTDRTSPPSLWTRPRSADRRRRQRLTHLPGSPSRRPGTTPSGTSPTTAGPTPTTSPPTPNSAPRTAPPSRWPRSTTSTGTRPPTTSPSAPSTRTMCSREPHRFSSTTPVPPSEPISGPMASIRRRPVRKHTTSFRRITGWRPPPAAS</sequence>
<protein>
    <submittedName>
        <fullName evidence="4">RHS repeat-associated core domain-containing protein</fullName>
    </submittedName>
</protein>
<evidence type="ECO:0000313" key="5">
    <source>
        <dbReference type="Proteomes" id="UP000181942"/>
    </source>
</evidence>
<dbReference type="PANTHER" id="PTHR32305:SF17">
    <property type="entry name" value="TRNA NUCLEASE WAPA"/>
    <property type="match status" value="1"/>
</dbReference>
<feature type="compositionally biased region" description="Polar residues" evidence="2">
    <location>
        <begin position="67"/>
        <end position="82"/>
    </location>
</feature>
<feature type="compositionally biased region" description="Pro residues" evidence="2">
    <location>
        <begin position="573"/>
        <end position="590"/>
    </location>
</feature>
<feature type="compositionally biased region" description="Basic and acidic residues" evidence="2">
    <location>
        <begin position="52"/>
        <end position="61"/>
    </location>
</feature>
<dbReference type="Gene3D" id="2.180.10.10">
    <property type="entry name" value="RHS repeat-associated core"/>
    <property type="match status" value="1"/>
</dbReference>
<dbReference type="InterPro" id="IPR036844">
    <property type="entry name" value="Hint_dom_sf"/>
</dbReference>